<evidence type="ECO:0000259" key="2">
    <source>
        <dbReference type="PROSITE" id="PS50975"/>
    </source>
</evidence>
<dbReference type="PANTHER" id="PTHR21621">
    <property type="entry name" value="RIBOSOMAL PROTEIN S6 MODIFICATION PROTEIN"/>
    <property type="match status" value="1"/>
</dbReference>
<reference evidence="3 4" key="1">
    <citation type="journal article" date="2013" name="Int. J. Syst. Evol. Microbiol.">
        <title>Aquimarina gracilis sp. nov., isolated from the gut microflora of a mussel, Mytilus coruscus, and emended description of Aquimarina spongiae.</title>
        <authorList>
            <person name="Park S.C."/>
            <person name="Choe H.N."/>
            <person name="Baik K.S."/>
            <person name="Seong C.N."/>
        </authorList>
    </citation>
    <scope>NUCLEOTIDE SEQUENCE [LARGE SCALE GENOMIC DNA]</scope>
    <source>
        <strain evidence="3 4">PSC32</strain>
    </source>
</reference>
<organism evidence="3 4">
    <name type="scientific">Aquimarina gracilis</name>
    <dbReference type="NCBI Taxonomy" id="874422"/>
    <lineage>
        <taxon>Bacteria</taxon>
        <taxon>Pseudomonadati</taxon>
        <taxon>Bacteroidota</taxon>
        <taxon>Flavobacteriia</taxon>
        <taxon>Flavobacteriales</taxon>
        <taxon>Flavobacteriaceae</taxon>
        <taxon>Aquimarina</taxon>
    </lineage>
</organism>
<proteinExistence type="predicted"/>
<dbReference type="RefSeq" id="WP_324182407.1">
    <property type="nucleotide sequence ID" value="NZ_BAABAW010000010.1"/>
</dbReference>
<name>A0ABU6A2I4_9FLAO</name>
<feature type="domain" description="ATP-grasp" evidence="2">
    <location>
        <begin position="125"/>
        <end position="313"/>
    </location>
</feature>
<dbReference type="InterPro" id="IPR011761">
    <property type="entry name" value="ATP-grasp"/>
</dbReference>
<dbReference type="Pfam" id="PF21068">
    <property type="entry name" value="ATPgraspMvdD"/>
    <property type="match status" value="1"/>
</dbReference>
<keyword evidence="1" id="KW-0067">ATP-binding</keyword>
<sequence length="315" mass="36757">MILIFSESTDLTTTLVINNLKRKFFRFNSDEDIIEISCTINNNKESFVLYINSGEVIINLDKVTKIWYRRGIGLRDEYAQKLDEIFKVYFQVNATCVNNYFFELVSGKTIGSYSKEMEVNKVLNLSIARESDILVPPTKITSSKKDLEGFLKIHKRLVIKPLKHPFSFEKGSKIVTPSSGILVFDNLIDFPDKFSLSLFQKYIEKKFEVRVFFIEHEYYAFAIFSQSNKGAELDFRDGNQKLLRTVPYNLSNDMIKKLKEMQKKMNLNTGSIDIVVDNKSNFYFLEVNPSGQFLSFSENNNCYLENRVRHYLEQK</sequence>
<dbReference type="PROSITE" id="PS50975">
    <property type="entry name" value="ATP_GRASP"/>
    <property type="match status" value="1"/>
</dbReference>
<accession>A0ABU6A2I4</accession>
<dbReference type="Gene3D" id="3.30.470.20">
    <property type="entry name" value="ATP-grasp fold, B domain"/>
    <property type="match status" value="1"/>
</dbReference>
<dbReference type="EMBL" id="JAYKLX010000016">
    <property type="protein sequence ID" value="MEB3348384.1"/>
    <property type="molecule type" value="Genomic_DNA"/>
</dbReference>
<dbReference type="PANTHER" id="PTHR21621:SF0">
    <property type="entry name" value="BETA-CITRYLGLUTAMATE SYNTHASE B-RELATED"/>
    <property type="match status" value="1"/>
</dbReference>
<dbReference type="Proteomes" id="UP001327027">
    <property type="component" value="Unassembled WGS sequence"/>
</dbReference>
<dbReference type="Pfam" id="PF08443">
    <property type="entry name" value="RimK"/>
    <property type="match status" value="1"/>
</dbReference>
<dbReference type="InterPro" id="IPR013651">
    <property type="entry name" value="ATP-grasp_RimK-type"/>
</dbReference>
<dbReference type="SUPFAM" id="SSF56059">
    <property type="entry name" value="Glutathione synthetase ATP-binding domain-like"/>
    <property type="match status" value="1"/>
</dbReference>
<evidence type="ECO:0000313" key="4">
    <source>
        <dbReference type="Proteomes" id="UP001327027"/>
    </source>
</evidence>
<keyword evidence="1" id="KW-0547">Nucleotide-binding</keyword>
<comment type="caution">
    <text evidence="3">The sequence shown here is derived from an EMBL/GenBank/DDBJ whole genome shotgun (WGS) entry which is preliminary data.</text>
</comment>
<keyword evidence="4" id="KW-1185">Reference proteome</keyword>
<evidence type="ECO:0000313" key="3">
    <source>
        <dbReference type="EMBL" id="MEB3348384.1"/>
    </source>
</evidence>
<gene>
    <name evidence="3" type="ORF">U6A24_23135</name>
</gene>
<evidence type="ECO:0000256" key="1">
    <source>
        <dbReference type="PROSITE-ProRule" id="PRU00409"/>
    </source>
</evidence>
<dbReference type="InterPro" id="IPR048936">
    <property type="entry name" value="MvdD-like_ATPgrasp"/>
</dbReference>
<protein>
    <recommendedName>
        <fullName evidence="2">ATP-grasp domain-containing protein</fullName>
    </recommendedName>
</protein>